<accession>L8GF45</accession>
<feature type="compositionally biased region" description="Basic and acidic residues" evidence="1">
    <location>
        <begin position="19"/>
        <end position="30"/>
    </location>
</feature>
<evidence type="ECO:0000313" key="2">
    <source>
        <dbReference type="EMBL" id="ELR11494.1"/>
    </source>
</evidence>
<evidence type="ECO:0000256" key="1">
    <source>
        <dbReference type="SAM" id="MobiDB-lite"/>
    </source>
</evidence>
<feature type="non-terminal residue" evidence="2">
    <location>
        <position position="80"/>
    </location>
</feature>
<feature type="region of interest" description="Disordered" evidence="1">
    <location>
        <begin position="1"/>
        <end position="80"/>
    </location>
</feature>
<gene>
    <name evidence="2" type="ORF">ACA1_027390</name>
</gene>
<dbReference type="VEuPathDB" id="AmoebaDB:ACA1_027390"/>
<sequence length="80" mass="8696">TRGLLLPRLGRRKAPVPGDEVREAGDEEHPGGPAHHLRVQADGQGGRPPRARPQQPPHHPPQGARVRLLRGPSSARPLRL</sequence>
<dbReference type="KEGG" id="acan:ACA1_027390"/>
<name>L8GF45_ACACF</name>
<keyword evidence="3" id="KW-1185">Reference proteome</keyword>
<dbReference type="AlphaFoldDB" id="L8GF45"/>
<reference evidence="2 3" key="1">
    <citation type="journal article" date="2013" name="Genome Biol.">
        <title>Genome of Acanthamoeba castellanii highlights extensive lateral gene transfer and early evolution of tyrosine kinase signaling.</title>
        <authorList>
            <person name="Clarke M."/>
            <person name="Lohan A.J."/>
            <person name="Liu B."/>
            <person name="Lagkouvardos I."/>
            <person name="Roy S."/>
            <person name="Zafar N."/>
            <person name="Bertelli C."/>
            <person name="Schilde C."/>
            <person name="Kianianmomeni A."/>
            <person name="Burglin T.R."/>
            <person name="Frech C."/>
            <person name="Turcotte B."/>
            <person name="Kopec K.O."/>
            <person name="Synnott J.M."/>
            <person name="Choo C."/>
            <person name="Paponov I."/>
            <person name="Finkler A."/>
            <person name="Soon Heng Tan C."/>
            <person name="Hutchins A.P."/>
            <person name="Weinmeier T."/>
            <person name="Rattei T."/>
            <person name="Chu J.S."/>
            <person name="Gimenez G."/>
            <person name="Irimia M."/>
            <person name="Rigden D.J."/>
            <person name="Fitzpatrick D.A."/>
            <person name="Lorenzo-Morales J."/>
            <person name="Bateman A."/>
            <person name="Chiu C.H."/>
            <person name="Tang P."/>
            <person name="Hegemann P."/>
            <person name="Fromm H."/>
            <person name="Raoult D."/>
            <person name="Greub G."/>
            <person name="Miranda-Saavedra D."/>
            <person name="Chen N."/>
            <person name="Nash P."/>
            <person name="Ginger M.L."/>
            <person name="Horn M."/>
            <person name="Schaap P."/>
            <person name="Caler L."/>
            <person name="Loftus B."/>
        </authorList>
    </citation>
    <scope>NUCLEOTIDE SEQUENCE [LARGE SCALE GENOMIC DNA]</scope>
    <source>
        <strain evidence="2 3">Neff</strain>
    </source>
</reference>
<protein>
    <submittedName>
        <fullName evidence="2">Uncharacterized protein</fullName>
    </submittedName>
</protein>
<feature type="non-terminal residue" evidence="2">
    <location>
        <position position="1"/>
    </location>
</feature>
<dbReference type="EMBL" id="KB008149">
    <property type="protein sequence ID" value="ELR11494.1"/>
    <property type="molecule type" value="Genomic_DNA"/>
</dbReference>
<dbReference type="GeneID" id="14911932"/>
<dbReference type="RefSeq" id="XP_004333507.1">
    <property type="nucleotide sequence ID" value="XM_004333459.1"/>
</dbReference>
<proteinExistence type="predicted"/>
<organism evidence="2 3">
    <name type="scientific">Acanthamoeba castellanii (strain ATCC 30010 / Neff)</name>
    <dbReference type="NCBI Taxonomy" id="1257118"/>
    <lineage>
        <taxon>Eukaryota</taxon>
        <taxon>Amoebozoa</taxon>
        <taxon>Discosea</taxon>
        <taxon>Longamoebia</taxon>
        <taxon>Centramoebida</taxon>
        <taxon>Acanthamoebidae</taxon>
        <taxon>Acanthamoeba</taxon>
    </lineage>
</organism>
<dbReference type="Proteomes" id="UP000011083">
    <property type="component" value="Unassembled WGS sequence"/>
</dbReference>
<evidence type="ECO:0000313" key="3">
    <source>
        <dbReference type="Proteomes" id="UP000011083"/>
    </source>
</evidence>